<keyword evidence="4" id="KW-0274">FAD</keyword>
<dbReference type="Gene3D" id="1.10.45.10">
    <property type="entry name" value="Vanillyl-alcohol Oxidase, Chain A, domain 4"/>
    <property type="match status" value="1"/>
</dbReference>
<dbReference type="SUPFAM" id="SSF55103">
    <property type="entry name" value="FAD-linked oxidases, C-terminal domain"/>
    <property type="match status" value="1"/>
</dbReference>
<reference evidence="7 8" key="1">
    <citation type="submission" date="2020-05" db="EMBL/GenBank/DDBJ databases">
        <title>Draft genome sequence of Desulfovibrio sp. strain HN2T.</title>
        <authorList>
            <person name="Ueno A."/>
            <person name="Tamazawa S."/>
            <person name="Tamamura S."/>
            <person name="Murakami T."/>
            <person name="Kiyama T."/>
            <person name="Inomata H."/>
            <person name="Amano Y."/>
            <person name="Miyakawa K."/>
            <person name="Tamaki H."/>
            <person name="Naganuma T."/>
            <person name="Kaneko K."/>
        </authorList>
    </citation>
    <scope>NUCLEOTIDE SEQUENCE [LARGE SCALE GENOMIC DNA]</scope>
    <source>
        <strain evidence="7 8">HN2</strain>
    </source>
</reference>
<keyword evidence="5" id="KW-0560">Oxidoreductase</keyword>
<feature type="domain" description="FAD-binding PCMH-type" evidence="6">
    <location>
        <begin position="37"/>
        <end position="217"/>
    </location>
</feature>
<dbReference type="InterPro" id="IPR006094">
    <property type="entry name" value="Oxid_FAD_bind_N"/>
</dbReference>
<protein>
    <submittedName>
        <fullName evidence="7">FAD-binding protein</fullName>
    </submittedName>
</protein>
<dbReference type="InterPro" id="IPR016167">
    <property type="entry name" value="FAD-bd_PCMH_sub1"/>
</dbReference>
<dbReference type="Pfam" id="PF02913">
    <property type="entry name" value="FAD-oxidase_C"/>
    <property type="match status" value="1"/>
</dbReference>
<evidence type="ECO:0000259" key="6">
    <source>
        <dbReference type="PROSITE" id="PS51387"/>
    </source>
</evidence>
<dbReference type="Gene3D" id="3.30.70.2740">
    <property type="match status" value="1"/>
</dbReference>
<dbReference type="RefSeq" id="WP_174406847.1">
    <property type="nucleotide sequence ID" value="NZ_BLVO01000016.1"/>
</dbReference>
<dbReference type="FunFam" id="1.10.45.10:FF:000001">
    <property type="entry name" value="D-lactate dehydrogenase mitochondrial"/>
    <property type="match status" value="1"/>
</dbReference>
<dbReference type="Gene3D" id="3.30.70.2190">
    <property type="match status" value="1"/>
</dbReference>
<evidence type="ECO:0000256" key="1">
    <source>
        <dbReference type="ARBA" id="ARBA00001974"/>
    </source>
</evidence>
<comment type="similarity">
    <text evidence="2">Belongs to the FAD-binding oxidoreductase/transferase type 4 family.</text>
</comment>
<comment type="caution">
    <text evidence="7">The sequence shown here is derived from an EMBL/GenBank/DDBJ whole genome shotgun (WGS) entry which is preliminary data.</text>
</comment>
<dbReference type="Gene3D" id="3.30.43.10">
    <property type="entry name" value="Uridine Diphospho-n-acetylenolpyruvylglucosamine Reductase, domain 2"/>
    <property type="match status" value="1"/>
</dbReference>
<dbReference type="PROSITE" id="PS51387">
    <property type="entry name" value="FAD_PCMH"/>
    <property type="match status" value="1"/>
</dbReference>
<gene>
    <name evidence="7" type="primary">glcD</name>
    <name evidence="7" type="ORF">DSM101010T_35930</name>
</gene>
<dbReference type="InterPro" id="IPR051914">
    <property type="entry name" value="FAD-linked_OxidoTrans_Type4"/>
</dbReference>
<dbReference type="FunFam" id="3.30.70.2740:FF:000001">
    <property type="entry name" value="D-lactate dehydrogenase mitochondrial"/>
    <property type="match status" value="1"/>
</dbReference>
<dbReference type="GO" id="GO:0071949">
    <property type="term" value="F:FAD binding"/>
    <property type="evidence" value="ECO:0007669"/>
    <property type="project" value="InterPro"/>
</dbReference>
<evidence type="ECO:0000256" key="3">
    <source>
        <dbReference type="ARBA" id="ARBA00022630"/>
    </source>
</evidence>
<organism evidence="7 8">
    <name type="scientific">Desulfovibrio subterraneus</name>
    <dbReference type="NCBI Taxonomy" id="2718620"/>
    <lineage>
        <taxon>Bacteria</taxon>
        <taxon>Pseudomonadati</taxon>
        <taxon>Thermodesulfobacteriota</taxon>
        <taxon>Desulfovibrionia</taxon>
        <taxon>Desulfovibrionales</taxon>
        <taxon>Desulfovibrionaceae</taxon>
        <taxon>Desulfovibrio</taxon>
    </lineage>
</organism>
<dbReference type="PANTHER" id="PTHR42934">
    <property type="entry name" value="GLYCOLATE OXIDASE SUBUNIT GLCD"/>
    <property type="match status" value="1"/>
</dbReference>
<dbReference type="SUPFAM" id="SSF56176">
    <property type="entry name" value="FAD-binding/transporter-associated domain-like"/>
    <property type="match status" value="1"/>
</dbReference>
<dbReference type="InterPro" id="IPR016166">
    <property type="entry name" value="FAD-bd_PCMH"/>
</dbReference>
<evidence type="ECO:0000256" key="4">
    <source>
        <dbReference type="ARBA" id="ARBA00022827"/>
    </source>
</evidence>
<dbReference type="InterPro" id="IPR016171">
    <property type="entry name" value="Vanillyl_alc_oxidase_C-sub2"/>
</dbReference>
<evidence type="ECO:0000313" key="8">
    <source>
        <dbReference type="Proteomes" id="UP000503840"/>
    </source>
</evidence>
<dbReference type="Pfam" id="PF01565">
    <property type="entry name" value="FAD_binding_4"/>
    <property type="match status" value="1"/>
</dbReference>
<evidence type="ECO:0000256" key="5">
    <source>
        <dbReference type="ARBA" id="ARBA00023002"/>
    </source>
</evidence>
<dbReference type="InterPro" id="IPR016169">
    <property type="entry name" value="FAD-bd_PCMH_sub2"/>
</dbReference>
<dbReference type="AlphaFoldDB" id="A0A7J0BNP3"/>
<name>A0A7J0BNP3_9BACT</name>
<dbReference type="InterPro" id="IPR036318">
    <property type="entry name" value="FAD-bd_PCMH-like_sf"/>
</dbReference>
<dbReference type="InterPro" id="IPR016164">
    <property type="entry name" value="FAD-linked_Oxase-like_C"/>
</dbReference>
<comment type="cofactor">
    <cofactor evidence="1">
        <name>FAD</name>
        <dbReference type="ChEBI" id="CHEBI:57692"/>
    </cofactor>
</comment>
<dbReference type="Proteomes" id="UP000503840">
    <property type="component" value="Unassembled WGS sequence"/>
</dbReference>
<dbReference type="Gene3D" id="3.30.465.10">
    <property type="match status" value="1"/>
</dbReference>
<dbReference type="InterPro" id="IPR004113">
    <property type="entry name" value="FAD-bd_oxidored_4_C"/>
</dbReference>
<evidence type="ECO:0000313" key="7">
    <source>
        <dbReference type="EMBL" id="GFM35228.1"/>
    </source>
</evidence>
<dbReference type="EMBL" id="BLVO01000016">
    <property type="protein sequence ID" value="GFM35228.1"/>
    <property type="molecule type" value="Genomic_DNA"/>
</dbReference>
<keyword evidence="3" id="KW-0285">Flavoprotein</keyword>
<keyword evidence="8" id="KW-1185">Reference proteome</keyword>
<accession>A0A7J0BNP3</accession>
<dbReference type="GO" id="GO:0016491">
    <property type="term" value="F:oxidoreductase activity"/>
    <property type="evidence" value="ECO:0007669"/>
    <property type="project" value="UniProtKB-KW"/>
</dbReference>
<sequence length="462" mass="49372">MLSESLVKEFKSIVGDDNVFNAEADRQSYSYDSAVLEPVVPALVVRPTNSEELGKVIALCNENNNPITVRGAGTNLSGGTIPDKRDGIVILTNGMNKILEINEEDLYAVVQPGVVTAKFAAEVAKRGLFYPPDPGSQAVSTIGGNVAENAGGLRGLKYGVTKDYVMGLDFFDVNGELVKTGSRTVKCVTGYNLAGLMAASEGTLGVFNEIILKLTPPPAASKAMMAVFDDVNKASAAVAGIIASHVVPCTLEFIDQACMRYIEDYTKAGLPVEAAAILLIEVDGHPAQVEDEAATVVKVLEKIGASRIQVAKDAAEKLKLWEARRNALPSLARARPTTVLEDATVPRSQIPAMVAAINNIAKKHNVQIGTFGHAGDGNLHPTIMCDKRDTKEFHRVEEAVDEIFDTALSLKGTLSGEHGIGMAKSKWMEKETSRATIDYSLNMKKAIDPKNILNPGKIIAGR</sequence>
<dbReference type="PANTHER" id="PTHR42934:SF2">
    <property type="entry name" value="GLYCOLATE OXIDASE SUBUNIT GLCD"/>
    <property type="match status" value="1"/>
</dbReference>
<evidence type="ECO:0000256" key="2">
    <source>
        <dbReference type="ARBA" id="ARBA00008000"/>
    </source>
</evidence>
<proteinExistence type="inferred from homology"/>